<sequence length="361" mass="38789">MASSLVHVFVGSINRTGEAITPGQGIAVLTFDEETRVFTPVTVADDIDNPTFLEVDTASARVYAVSEVVPWYECTVSAYAFDRAAGTLTYLNKQPTLGRTTCHVTVTRDGHLAVANYSEGTGGPDQAVAVYPLGENGRIGTPLASAAHFSTLGPRADRQERSHAHSVQQTPDGRYYLVADLGTDELVAYRLEGGELVRSFVYDATPGAGPRHFVFHSDGKFVYVANEIAATVTVLAYDGESLTRLQELSMLPEGFTEQTWAADIHLSPDGRFLYASNRVHDSIATYSVAADGTLAFLGTTPSGGRWPRSFSITPSGRHLLVANQHSDSIVVFSRDAETGSLTQVGDTLTIGKPLRVQAVVF</sequence>
<comment type="similarity">
    <text evidence="1">Belongs to the cycloisomerase 2 family.</text>
</comment>
<proteinExistence type="inferred from homology"/>
<dbReference type="EMBL" id="JZEX01000110">
    <property type="protein sequence ID" value="KKB11593.1"/>
    <property type="molecule type" value="Genomic_DNA"/>
</dbReference>
<dbReference type="PATRIC" id="fig|443610.3.peg.588"/>
<dbReference type="SUPFAM" id="SSF51004">
    <property type="entry name" value="C-terminal (heme d1) domain of cytochrome cd1-nitrite reductase"/>
    <property type="match status" value="1"/>
</dbReference>
<keyword evidence="2" id="KW-0119">Carbohydrate metabolism</keyword>
<dbReference type="InterPro" id="IPR015943">
    <property type="entry name" value="WD40/YVTN_repeat-like_dom_sf"/>
</dbReference>
<protein>
    <recommendedName>
        <fullName evidence="5">6-phosphogluconolactonase</fullName>
    </recommendedName>
</protein>
<evidence type="ECO:0000313" key="4">
    <source>
        <dbReference type="Proteomes" id="UP000033632"/>
    </source>
</evidence>
<dbReference type="InterPro" id="IPR050282">
    <property type="entry name" value="Cycloisomerase_2"/>
</dbReference>
<dbReference type="InterPro" id="IPR011048">
    <property type="entry name" value="Haem_d1_sf"/>
</dbReference>
<dbReference type="PANTHER" id="PTHR30344">
    <property type="entry name" value="6-PHOSPHOGLUCONOLACTONASE-RELATED"/>
    <property type="match status" value="1"/>
</dbReference>
<dbReference type="Pfam" id="PF10282">
    <property type="entry name" value="Lactonase"/>
    <property type="match status" value="1"/>
</dbReference>
<gene>
    <name evidence="3" type="ORF">VE25_11900</name>
</gene>
<evidence type="ECO:0008006" key="5">
    <source>
        <dbReference type="Google" id="ProtNLM"/>
    </source>
</evidence>
<organism evidence="3 4">
    <name type="scientific">Devosia geojensis</name>
    <dbReference type="NCBI Taxonomy" id="443610"/>
    <lineage>
        <taxon>Bacteria</taxon>
        <taxon>Pseudomonadati</taxon>
        <taxon>Pseudomonadota</taxon>
        <taxon>Alphaproteobacteria</taxon>
        <taxon>Hyphomicrobiales</taxon>
        <taxon>Devosiaceae</taxon>
        <taxon>Devosia</taxon>
    </lineage>
</organism>
<dbReference type="InterPro" id="IPR019405">
    <property type="entry name" value="Lactonase_7-beta_prop"/>
</dbReference>
<dbReference type="PANTHER" id="PTHR30344:SF1">
    <property type="entry name" value="6-PHOSPHOGLUCONOLACTONASE"/>
    <property type="match status" value="1"/>
</dbReference>
<dbReference type="AlphaFoldDB" id="A0A0F5FS00"/>
<dbReference type="GO" id="GO:0006006">
    <property type="term" value="P:glucose metabolic process"/>
    <property type="evidence" value="ECO:0007669"/>
    <property type="project" value="UniProtKB-KW"/>
</dbReference>
<comment type="caution">
    <text evidence="3">The sequence shown here is derived from an EMBL/GenBank/DDBJ whole genome shotgun (WGS) entry which is preliminary data.</text>
</comment>
<name>A0A0F5FS00_9HYPH</name>
<dbReference type="Proteomes" id="UP000033632">
    <property type="component" value="Unassembled WGS sequence"/>
</dbReference>
<dbReference type="GO" id="GO:0017057">
    <property type="term" value="F:6-phosphogluconolactonase activity"/>
    <property type="evidence" value="ECO:0007669"/>
    <property type="project" value="TreeGrafter"/>
</dbReference>
<reference evidence="3 4" key="1">
    <citation type="submission" date="2015-03" db="EMBL/GenBank/DDBJ databases">
        <authorList>
            <person name="Hassan Y.I."/>
            <person name="Lepp D."/>
            <person name="Li X.-Z."/>
            <person name="Zhou T."/>
        </authorList>
    </citation>
    <scope>NUCLEOTIDE SEQUENCE [LARGE SCALE GENOMIC DNA]</scope>
    <source>
        <strain evidence="3 4">BD-c194</strain>
    </source>
</reference>
<dbReference type="Gene3D" id="2.130.10.10">
    <property type="entry name" value="YVTN repeat-like/Quinoprotein amine dehydrogenase"/>
    <property type="match status" value="1"/>
</dbReference>
<dbReference type="OrthoDB" id="9790815at2"/>
<dbReference type="RefSeq" id="WP_046108851.1">
    <property type="nucleotide sequence ID" value="NZ_JZEX01000110.1"/>
</dbReference>
<keyword evidence="2" id="KW-0313">Glucose metabolism</keyword>
<accession>A0A0F5FS00</accession>
<evidence type="ECO:0000256" key="2">
    <source>
        <dbReference type="ARBA" id="ARBA00022526"/>
    </source>
</evidence>
<dbReference type="STRING" id="443610.VE25_11900"/>
<evidence type="ECO:0000256" key="1">
    <source>
        <dbReference type="ARBA" id="ARBA00005564"/>
    </source>
</evidence>
<dbReference type="GO" id="GO:0005829">
    <property type="term" value="C:cytosol"/>
    <property type="evidence" value="ECO:0007669"/>
    <property type="project" value="TreeGrafter"/>
</dbReference>
<keyword evidence="4" id="KW-1185">Reference proteome</keyword>
<evidence type="ECO:0000313" key="3">
    <source>
        <dbReference type="EMBL" id="KKB11593.1"/>
    </source>
</evidence>